<evidence type="ECO:0000259" key="3">
    <source>
        <dbReference type="Pfam" id="PF02894"/>
    </source>
</evidence>
<name>A0A559K004_9BACL</name>
<sequence length="406" mass="46440">MKTYAIVGAGSRCTSMFALPLSTQFQDVARIVGVYDINYKRAQLLQQKCRGEFPVYDSFEQMVREAKPDIVIVTTIDRYHHEYIIKAMEMGCDVISEKPMTIDEDKCNAILEAEQRTGRKVTVTFNMRYRPFAARIKELLQQKTIGQILSVHFEWFLDTDHGADYFRRWHRKKENSGGLLLHKSTHHFDFINWLLEEEPVQVSAFGSLRYYGPTREERGTRCLTCSYKSSCEFYFDINKGSLKELYLDCEDVDGYYRDQCVFSEEIDIEDSVSLQVKYAGGALMSYSLTAHSPLEGFRLAINGTEGRMEVETYHGRVGPFAGEDINRLKVYNRVEEEITYKVPLALGAHGGGDERLLKMLFRGNLEDPLQQQASSWDGAMSNAIGFAANKSMREGQSILISDLVKK</sequence>
<dbReference type="InterPro" id="IPR036291">
    <property type="entry name" value="NAD(P)-bd_dom_sf"/>
</dbReference>
<proteinExistence type="inferred from homology"/>
<dbReference type="OrthoDB" id="9781031at2"/>
<dbReference type="PANTHER" id="PTHR43377:SF2">
    <property type="entry name" value="BINDING ROSSMANN FOLD OXIDOREDUCTASE, PUTATIVE (AFU_ORTHOLOGUE AFUA_4G00560)-RELATED"/>
    <property type="match status" value="1"/>
</dbReference>
<dbReference type="Gene3D" id="3.30.360.10">
    <property type="entry name" value="Dihydrodipicolinate Reductase, domain 2"/>
    <property type="match status" value="1"/>
</dbReference>
<dbReference type="RefSeq" id="WP_144854049.1">
    <property type="nucleotide sequence ID" value="NZ_VNJI01000058.1"/>
</dbReference>
<dbReference type="AlphaFoldDB" id="A0A559K004"/>
<dbReference type="InterPro" id="IPR000683">
    <property type="entry name" value="Gfo/Idh/MocA-like_OxRdtase_N"/>
</dbReference>
<dbReference type="Gene3D" id="3.40.50.720">
    <property type="entry name" value="NAD(P)-binding Rossmann-like Domain"/>
    <property type="match status" value="1"/>
</dbReference>
<dbReference type="GO" id="GO:0000166">
    <property type="term" value="F:nucleotide binding"/>
    <property type="evidence" value="ECO:0007669"/>
    <property type="project" value="InterPro"/>
</dbReference>
<dbReference type="InterPro" id="IPR004104">
    <property type="entry name" value="Gfo/Idh/MocA-like_OxRdtase_C"/>
</dbReference>
<dbReference type="SUPFAM" id="SSF55347">
    <property type="entry name" value="Glyceraldehyde-3-phosphate dehydrogenase-like, C-terminal domain"/>
    <property type="match status" value="1"/>
</dbReference>
<dbReference type="Pfam" id="PF01408">
    <property type="entry name" value="GFO_IDH_MocA"/>
    <property type="match status" value="1"/>
</dbReference>
<accession>A0A559K004</accession>
<comment type="caution">
    <text evidence="4">The sequence shown here is derived from an EMBL/GenBank/DDBJ whole genome shotgun (WGS) entry which is preliminary data.</text>
</comment>
<dbReference type="EMBL" id="VNJI01000058">
    <property type="protein sequence ID" value="TVY05485.1"/>
    <property type="molecule type" value="Genomic_DNA"/>
</dbReference>
<dbReference type="SUPFAM" id="SSF51735">
    <property type="entry name" value="NAD(P)-binding Rossmann-fold domains"/>
    <property type="match status" value="1"/>
</dbReference>
<evidence type="ECO:0000256" key="1">
    <source>
        <dbReference type="ARBA" id="ARBA00010928"/>
    </source>
</evidence>
<keyword evidence="5" id="KW-1185">Reference proteome</keyword>
<protein>
    <submittedName>
        <fullName evidence="4">Gfo/Idh/MocA family oxidoreductase</fullName>
    </submittedName>
</protein>
<feature type="domain" description="Gfo/Idh/MocA-like oxidoreductase C-terminal" evidence="3">
    <location>
        <begin position="137"/>
        <end position="398"/>
    </location>
</feature>
<evidence type="ECO:0000259" key="2">
    <source>
        <dbReference type="Pfam" id="PF01408"/>
    </source>
</evidence>
<organism evidence="4 5">
    <name type="scientific">Paenibacillus cremeus</name>
    <dbReference type="NCBI Taxonomy" id="2163881"/>
    <lineage>
        <taxon>Bacteria</taxon>
        <taxon>Bacillati</taxon>
        <taxon>Bacillota</taxon>
        <taxon>Bacilli</taxon>
        <taxon>Bacillales</taxon>
        <taxon>Paenibacillaceae</taxon>
        <taxon>Paenibacillus</taxon>
    </lineage>
</organism>
<feature type="domain" description="Gfo/Idh/MocA-like oxidoreductase N-terminal" evidence="2">
    <location>
        <begin position="3"/>
        <end position="125"/>
    </location>
</feature>
<comment type="similarity">
    <text evidence="1">Belongs to the Gfo/Idh/MocA family.</text>
</comment>
<evidence type="ECO:0000313" key="4">
    <source>
        <dbReference type="EMBL" id="TVY05485.1"/>
    </source>
</evidence>
<dbReference type="InterPro" id="IPR051450">
    <property type="entry name" value="Gfo/Idh/MocA_Oxidoreductases"/>
</dbReference>
<dbReference type="Proteomes" id="UP000317036">
    <property type="component" value="Unassembled WGS sequence"/>
</dbReference>
<dbReference type="Pfam" id="PF02894">
    <property type="entry name" value="GFO_IDH_MocA_C"/>
    <property type="match status" value="1"/>
</dbReference>
<reference evidence="4 5" key="1">
    <citation type="submission" date="2019-07" db="EMBL/GenBank/DDBJ databases">
        <authorList>
            <person name="Kim J."/>
        </authorList>
    </citation>
    <scope>NUCLEOTIDE SEQUENCE [LARGE SCALE GENOMIC DNA]</scope>
    <source>
        <strain evidence="4 5">JC52</strain>
    </source>
</reference>
<evidence type="ECO:0000313" key="5">
    <source>
        <dbReference type="Proteomes" id="UP000317036"/>
    </source>
</evidence>
<gene>
    <name evidence="4" type="ORF">FPZ49_30200</name>
</gene>
<dbReference type="PANTHER" id="PTHR43377">
    <property type="entry name" value="BILIVERDIN REDUCTASE A"/>
    <property type="match status" value="1"/>
</dbReference>